<dbReference type="Gene3D" id="3.90.650.10">
    <property type="entry name" value="PurM-like C-terminal domain"/>
    <property type="match status" value="1"/>
</dbReference>
<protein>
    <recommendedName>
        <fullName evidence="4 12">Phosphoribosylformylglycinamidine cyclo-ligase</fullName>
        <ecNumber evidence="3 12">6.3.3.1</ecNumber>
    </recommendedName>
    <alternativeName>
        <fullName evidence="9 12">AIR synthase</fullName>
    </alternativeName>
    <alternativeName>
        <fullName evidence="10 12">AIRS</fullName>
    </alternativeName>
    <alternativeName>
        <fullName evidence="8 12">Phosphoribosyl-aminoimidazole synthetase</fullName>
    </alternativeName>
</protein>
<evidence type="ECO:0000259" key="14">
    <source>
        <dbReference type="Pfam" id="PF02769"/>
    </source>
</evidence>
<evidence type="ECO:0000256" key="12">
    <source>
        <dbReference type="HAMAP-Rule" id="MF_00741"/>
    </source>
</evidence>
<comment type="catalytic activity">
    <reaction evidence="11 12">
        <text>2-formamido-N(1)-(5-O-phospho-beta-D-ribosyl)acetamidine + ATP = 5-amino-1-(5-phospho-beta-D-ribosyl)imidazole + ADP + phosphate + H(+)</text>
        <dbReference type="Rhea" id="RHEA:23032"/>
        <dbReference type="ChEBI" id="CHEBI:15378"/>
        <dbReference type="ChEBI" id="CHEBI:30616"/>
        <dbReference type="ChEBI" id="CHEBI:43474"/>
        <dbReference type="ChEBI" id="CHEBI:137981"/>
        <dbReference type="ChEBI" id="CHEBI:147287"/>
        <dbReference type="ChEBI" id="CHEBI:456216"/>
        <dbReference type="EC" id="6.3.3.1"/>
    </reaction>
</comment>
<keyword evidence="16" id="KW-1185">Reference proteome</keyword>
<dbReference type="EC" id="6.3.3.1" evidence="3 12"/>
<feature type="domain" description="PurM-like N-terminal" evidence="13">
    <location>
        <begin position="56"/>
        <end position="161"/>
    </location>
</feature>
<evidence type="ECO:0000313" key="16">
    <source>
        <dbReference type="Proteomes" id="UP001225646"/>
    </source>
</evidence>
<dbReference type="Pfam" id="PF02769">
    <property type="entry name" value="AIRS_C"/>
    <property type="match status" value="1"/>
</dbReference>
<dbReference type="SUPFAM" id="SSF56042">
    <property type="entry name" value="PurM C-terminal domain-like"/>
    <property type="match status" value="1"/>
</dbReference>
<comment type="similarity">
    <text evidence="2 12">Belongs to the AIR synthase family.</text>
</comment>
<dbReference type="RefSeq" id="WP_419152379.1">
    <property type="nucleotide sequence ID" value="NZ_JAUSTR010000011.1"/>
</dbReference>
<comment type="caution">
    <text evidence="15">The sequence shown here is derived from an EMBL/GenBank/DDBJ whole genome shotgun (WGS) entry which is preliminary data.</text>
</comment>
<dbReference type="Pfam" id="PF00586">
    <property type="entry name" value="AIRS"/>
    <property type="match status" value="1"/>
</dbReference>
<dbReference type="PANTHER" id="PTHR10520">
    <property type="entry name" value="TRIFUNCTIONAL PURINE BIOSYNTHETIC PROTEIN ADENOSINE-3-RELATED"/>
    <property type="match status" value="1"/>
</dbReference>
<keyword evidence="7 12" id="KW-0067">ATP-binding</keyword>
<dbReference type="InterPro" id="IPR036921">
    <property type="entry name" value="PurM-like_N_sf"/>
</dbReference>
<evidence type="ECO:0000256" key="10">
    <source>
        <dbReference type="ARBA" id="ARBA00033093"/>
    </source>
</evidence>
<dbReference type="InterPro" id="IPR010918">
    <property type="entry name" value="PurM-like_C_dom"/>
</dbReference>
<evidence type="ECO:0000256" key="8">
    <source>
        <dbReference type="ARBA" id="ARBA00031908"/>
    </source>
</evidence>
<dbReference type="CDD" id="cd02196">
    <property type="entry name" value="PurM"/>
    <property type="match status" value="1"/>
</dbReference>
<evidence type="ECO:0000256" key="5">
    <source>
        <dbReference type="ARBA" id="ARBA00022598"/>
    </source>
</evidence>
<keyword evidence="5 12" id="KW-0436">Ligase</keyword>
<dbReference type="Proteomes" id="UP001225646">
    <property type="component" value="Unassembled WGS sequence"/>
</dbReference>
<evidence type="ECO:0000256" key="7">
    <source>
        <dbReference type="ARBA" id="ARBA00022840"/>
    </source>
</evidence>
<dbReference type="HAMAP" id="MF_00741">
    <property type="entry name" value="AIRS"/>
    <property type="match status" value="1"/>
</dbReference>
<dbReference type="EMBL" id="JAUSTR010000011">
    <property type="protein sequence ID" value="MDQ0163229.1"/>
    <property type="molecule type" value="Genomic_DNA"/>
</dbReference>
<evidence type="ECO:0000313" key="15">
    <source>
        <dbReference type="EMBL" id="MDQ0163229.1"/>
    </source>
</evidence>
<comment type="pathway">
    <text evidence="1 12">Purine metabolism; IMP biosynthesis via de novo pathway; 5-amino-1-(5-phospho-D-ribosyl)imidazole from N(2)-formyl-N(1)-(5-phospho-D-ribosyl)glycinamide: step 2/2.</text>
</comment>
<evidence type="ECO:0000256" key="2">
    <source>
        <dbReference type="ARBA" id="ARBA00010280"/>
    </source>
</evidence>
<dbReference type="GO" id="GO:0004641">
    <property type="term" value="F:phosphoribosylformylglycinamidine cyclo-ligase activity"/>
    <property type="evidence" value="ECO:0007669"/>
    <property type="project" value="UniProtKB-EC"/>
</dbReference>
<evidence type="ECO:0000256" key="4">
    <source>
        <dbReference type="ARBA" id="ARBA00020367"/>
    </source>
</evidence>
<dbReference type="InterPro" id="IPR004733">
    <property type="entry name" value="PurM_cligase"/>
</dbReference>
<dbReference type="InterPro" id="IPR016188">
    <property type="entry name" value="PurM-like_N"/>
</dbReference>
<dbReference type="InterPro" id="IPR036676">
    <property type="entry name" value="PurM-like_C_sf"/>
</dbReference>
<dbReference type="PANTHER" id="PTHR10520:SF12">
    <property type="entry name" value="TRIFUNCTIONAL PURINE BIOSYNTHETIC PROTEIN ADENOSINE-3"/>
    <property type="match status" value="1"/>
</dbReference>
<evidence type="ECO:0000259" key="13">
    <source>
        <dbReference type="Pfam" id="PF00586"/>
    </source>
</evidence>
<gene>
    <name evidence="12" type="primary">purM</name>
    <name evidence="15" type="ORF">J2S06_002307</name>
</gene>
<reference evidence="15 16" key="1">
    <citation type="submission" date="2023-07" db="EMBL/GenBank/DDBJ databases">
        <title>Genomic Encyclopedia of Type Strains, Phase IV (KMG-IV): sequencing the most valuable type-strain genomes for metagenomic binning, comparative biology and taxonomic classification.</title>
        <authorList>
            <person name="Goeker M."/>
        </authorList>
    </citation>
    <scope>NUCLEOTIDE SEQUENCE [LARGE SCALE GENOMIC DNA]</scope>
    <source>
        <strain evidence="15 16">DSM 19092</strain>
    </source>
</reference>
<evidence type="ECO:0000256" key="3">
    <source>
        <dbReference type="ARBA" id="ARBA00013047"/>
    </source>
</evidence>
<dbReference type="NCBIfam" id="TIGR00878">
    <property type="entry name" value="purM"/>
    <property type="match status" value="1"/>
</dbReference>
<proteinExistence type="inferred from homology"/>
<keyword evidence="12" id="KW-0963">Cytoplasm</keyword>
<evidence type="ECO:0000256" key="9">
    <source>
        <dbReference type="ARBA" id="ARBA00032931"/>
    </source>
</evidence>
<evidence type="ECO:0000256" key="11">
    <source>
        <dbReference type="ARBA" id="ARBA00049057"/>
    </source>
</evidence>
<name>A0ABT9VQH1_9BACI</name>
<keyword evidence="6 12" id="KW-0547">Nucleotide-binding</keyword>
<feature type="domain" description="PurM-like C-terminal" evidence="14">
    <location>
        <begin position="173"/>
        <end position="339"/>
    </location>
</feature>
<accession>A0ABT9VQH1</accession>
<sequence length="346" mass="37422">MSKVYKDAGVDIHAGYEAVSRMKKHVAKTNRAGVIGGLGGFGGMFDLSALDYKEPVLVSGTDGVGTKLKLAFMMDKHDTIGIDAVAMCVNDILAQGAEPLFFLDYLGVGKAVPEKIEQIVKGVADGCEEAGCALIGGETAEMPGVYDEEEYDIAGFAVGAVEKSKMVTGENIKEGDVLIGLASNGIHSNGFSLVRKILLEQHQLNLHERYEPLTETLGEELLKPTKIYVRAVLNVLKKYEIRGMAHITGGGFFENIPRMLKEGLGAEIDFGSWPIPSIFTFLQEKGNLSQKDMFEVFNMGIGYVLVVEDRVLNDVIRVLEGSGEKAYIIGRIQKGHGITFGGGKLE</sequence>
<evidence type="ECO:0000256" key="6">
    <source>
        <dbReference type="ARBA" id="ARBA00022741"/>
    </source>
</evidence>
<evidence type="ECO:0000256" key="1">
    <source>
        <dbReference type="ARBA" id="ARBA00004686"/>
    </source>
</evidence>
<comment type="subcellular location">
    <subcellularLocation>
        <location evidence="12">Cytoplasm</location>
    </subcellularLocation>
</comment>
<organism evidence="15 16">
    <name type="scientific">Aeribacillus alveayuensis</name>
    <dbReference type="NCBI Taxonomy" id="279215"/>
    <lineage>
        <taxon>Bacteria</taxon>
        <taxon>Bacillati</taxon>
        <taxon>Bacillota</taxon>
        <taxon>Bacilli</taxon>
        <taxon>Bacillales</taxon>
        <taxon>Bacillaceae</taxon>
        <taxon>Aeribacillus</taxon>
    </lineage>
</organism>
<dbReference type="Gene3D" id="3.30.1330.10">
    <property type="entry name" value="PurM-like, N-terminal domain"/>
    <property type="match status" value="1"/>
</dbReference>
<keyword evidence="12" id="KW-0658">Purine biosynthesis</keyword>
<dbReference type="SUPFAM" id="SSF55326">
    <property type="entry name" value="PurM N-terminal domain-like"/>
    <property type="match status" value="1"/>
</dbReference>